<reference evidence="3" key="1">
    <citation type="submission" date="2021-06" db="EMBL/GenBank/DDBJ databases">
        <authorList>
            <person name="Hodson N. C."/>
            <person name="Mongue J. A."/>
            <person name="Jaron S. K."/>
        </authorList>
    </citation>
    <scope>NUCLEOTIDE SEQUENCE</scope>
</reference>
<evidence type="ECO:0000256" key="2">
    <source>
        <dbReference type="SAM" id="Phobius"/>
    </source>
</evidence>
<feature type="transmembrane region" description="Helical" evidence="2">
    <location>
        <begin position="39"/>
        <end position="57"/>
    </location>
</feature>
<evidence type="ECO:0000313" key="4">
    <source>
        <dbReference type="Proteomes" id="UP000708208"/>
    </source>
</evidence>
<evidence type="ECO:0000256" key="1">
    <source>
        <dbReference type="SAM" id="MobiDB-lite"/>
    </source>
</evidence>
<sequence length="144" mass="16045">MGTSIFLPTGNVMDIWTVLTQRTRPLAVVNATVLTKSNAYPKLGYAISGLIVLIGLMKKTVRVMDQTIFCARMDSVPIAAWCATVWITVWTRVMKSIVIQLSGVASRVFWHQKKNLSCESCPNRPQKSRRKVKVGRSNGEEPGH</sequence>
<evidence type="ECO:0000313" key="3">
    <source>
        <dbReference type="EMBL" id="CAG7729435.1"/>
    </source>
</evidence>
<dbReference type="AlphaFoldDB" id="A0A8J2JYS8"/>
<proteinExistence type="predicted"/>
<keyword evidence="2" id="KW-1133">Transmembrane helix</keyword>
<keyword evidence="4" id="KW-1185">Reference proteome</keyword>
<dbReference type="EMBL" id="CAJVCH010178359">
    <property type="protein sequence ID" value="CAG7729435.1"/>
    <property type="molecule type" value="Genomic_DNA"/>
</dbReference>
<dbReference type="Proteomes" id="UP000708208">
    <property type="component" value="Unassembled WGS sequence"/>
</dbReference>
<keyword evidence="2" id="KW-0472">Membrane</keyword>
<comment type="caution">
    <text evidence="3">The sequence shown here is derived from an EMBL/GenBank/DDBJ whole genome shotgun (WGS) entry which is preliminary data.</text>
</comment>
<protein>
    <submittedName>
        <fullName evidence="3">Uncharacterized protein</fullName>
    </submittedName>
</protein>
<feature type="region of interest" description="Disordered" evidence="1">
    <location>
        <begin position="120"/>
        <end position="144"/>
    </location>
</feature>
<accession>A0A8J2JYS8</accession>
<feature type="non-terminal residue" evidence="3">
    <location>
        <position position="1"/>
    </location>
</feature>
<keyword evidence="2" id="KW-0812">Transmembrane</keyword>
<organism evidence="3 4">
    <name type="scientific">Allacma fusca</name>
    <dbReference type="NCBI Taxonomy" id="39272"/>
    <lineage>
        <taxon>Eukaryota</taxon>
        <taxon>Metazoa</taxon>
        <taxon>Ecdysozoa</taxon>
        <taxon>Arthropoda</taxon>
        <taxon>Hexapoda</taxon>
        <taxon>Collembola</taxon>
        <taxon>Symphypleona</taxon>
        <taxon>Sminthuridae</taxon>
        <taxon>Allacma</taxon>
    </lineage>
</organism>
<name>A0A8J2JYS8_9HEXA</name>
<gene>
    <name evidence="3" type="ORF">AFUS01_LOCUS18149</name>
</gene>